<dbReference type="SUPFAM" id="SSF48008">
    <property type="entry name" value="GntR ligand-binding domain-like"/>
    <property type="match status" value="1"/>
</dbReference>
<feature type="domain" description="HTH gntR-type" evidence="4">
    <location>
        <begin position="35"/>
        <end position="102"/>
    </location>
</feature>
<gene>
    <name evidence="5" type="ORF">SAMN05421512_101492</name>
</gene>
<dbReference type="PROSITE" id="PS50949">
    <property type="entry name" value="HTH_GNTR"/>
    <property type="match status" value="1"/>
</dbReference>
<dbReference type="GO" id="GO:0003700">
    <property type="term" value="F:DNA-binding transcription factor activity"/>
    <property type="evidence" value="ECO:0007669"/>
    <property type="project" value="InterPro"/>
</dbReference>
<dbReference type="RefSeq" id="WP_097173801.1">
    <property type="nucleotide sequence ID" value="NZ_OBML01000001.1"/>
</dbReference>
<sequence>MAARTAGRPLRVAGAATEAGDAEGALAPLNPVGRRTVQDSVYDELRRSLIQGLFDPGEVLRIVDVSHRLGTSTMPVREALARLISEQALEAMPNRSVRVPLISRDRLEDLARARAIIESEIIGLAMPNVTDALVEELVHLTDACDAVLATRGREISGEAADLNHAFHFTLYRAAGSQVMIPIIESLWLQSGPYLRASARLFDPITDRSATHFHREIVEAVTRRDTPAAQAALKADIGRAFDILRKHLTETGEEPR</sequence>
<dbReference type="SMART" id="SM00895">
    <property type="entry name" value="FCD"/>
    <property type="match status" value="1"/>
</dbReference>
<dbReference type="InterPro" id="IPR036388">
    <property type="entry name" value="WH-like_DNA-bd_sf"/>
</dbReference>
<evidence type="ECO:0000313" key="6">
    <source>
        <dbReference type="Proteomes" id="UP000219331"/>
    </source>
</evidence>
<dbReference type="PANTHER" id="PTHR43537">
    <property type="entry name" value="TRANSCRIPTIONAL REGULATOR, GNTR FAMILY"/>
    <property type="match status" value="1"/>
</dbReference>
<dbReference type="Proteomes" id="UP000219331">
    <property type="component" value="Unassembled WGS sequence"/>
</dbReference>
<dbReference type="EMBL" id="OBML01000001">
    <property type="protein sequence ID" value="SOB90743.1"/>
    <property type="molecule type" value="Genomic_DNA"/>
</dbReference>
<evidence type="ECO:0000313" key="5">
    <source>
        <dbReference type="EMBL" id="SOB90743.1"/>
    </source>
</evidence>
<keyword evidence="6" id="KW-1185">Reference proteome</keyword>
<reference evidence="5 6" key="1">
    <citation type="submission" date="2017-08" db="EMBL/GenBank/DDBJ databases">
        <authorList>
            <person name="de Groot N.N."/>
        </authorList>
    </citation>
    <scope>NUCLEOTIDE SEQUENCE [LARGE SCALE GENOMIC DNA]</scope>
    <source>
        <strain evidence="5 6">USBA 352</strain>
    </source>
</reference>
<organism evidence="5 6">
    <name type="scientific">Stappia indica</name>
    <dbReference type="NCBI Taxonomy" id="538381"/>
    <lineage>
        <taxon>Bacteria</taxon>
        <taxon>Pseudomonadati</taxon>
        <taxon>Pseudomonadota</taxon>
        <taxon>Alphaproteobacteria</taxon>
        <taxon>Hyphomicrobiales</taxon>
        <taxon>Stappiaceae</taxon>
        <taxon>Stappia</taxon>
    </lineage>
</organism>
<dbReference type="OrthoDB" id="9815654at2"/>
<evidence type="ECO:0000256" key="2">
    <source>
        <dbReference type="ARBA" id="ARBA00023125"/>
    </source>
</evidence>
<dbReference type="GO" id="GO:0003677">
    <property type="term" value="F:DNA binding"/>
    <property type="evidence" value="ECO:0007669"/>
    <property type="project" value="UniProtKB-KW"/>
</dbReference>
<proteinExistence type="predicted"/>
<dbReference type="AlphaFoldDB" id="A0A285R9G5"/>
<keyword evidence="3" id="KW-0804">Transcription</keyword>
<dbReference type="InterPro" id="IPR008920">
    <property type="entry name" value="TF_FadR/GntR_C"/>
</dbReference>
<name>A0A285R9G5_9HYPH</name>
<dbReference type="Pfam" id="PF07729">
    <property type="entry name" value="FCD"/>
    <property type="match status" value="1"/>
</dbReference>
<keyword evidence="2" id="KW-0238">DNA-binding</keyword>
<protein>
    <submittedName>
        <fullName evidence="5">Transcriptional regulator, GntR family</fullName>
    </submittedName>
</protein>
<dbReference type="Gene3D" id="1.10.10.10">
    <property type="entry name" value="Winged helix-like DNA-binding domain superfamily/Winged helix DNA-binding domain"/>
    <property type="match status" value="1"/>
</dbReference>
<evidence type="ECO:0000256" key="1">
    <source>
        <dbReference type="ARBA" id="ARBA00023015"/>
    </source>
</evidence>
<dbReference type="InterPro" id="IPR036390">
    <property type="entry name" value="WH_DNA-bd_sf"/>
</dbReference>
<evidence type="ECO:0000256" key="3">
    <source>
        <dbReference type="ARBA" id="ARBA00023163"/>
    </source>
</evidence>
<dbReference type="STRING" id="538381.GCA_001696535_01619"/>
<dbReference type="PANTHER" id="PTHR43537:SF39">
    <property type="entry name" value="HTH-TYPE TRANSCRIPTIONAL REGULATOR MCBR"/>
    <property type="match status" value="1"/>
</dbReference>
<dbReference type="InterPro" id="IPR011711">
    <property type="entry name" value="GntR_C"/>
</dbReference>
<dbReference type="SMART" id="SM00345">
    <property type="entry name" value="HTH_GNTR"/>
    <property type="match status" value="1"/>
</dbReference>
<dbReference type="SUPFAM" id="SSF46785">
    <property type="entry name" value="Winged helix' DNA-binding domain"/>
    <property type="match status" value="1"/>
</dbReference>
<dbReference type="Gene3D" id="1.20.120.530">
    <property type="entry name" value="GntR ligand-binding domain-like"/>
    <property type="match status" value="1"/>
</dbReference>
<accession>A0A285R9G5</accession>
<evidence type="ECO:0000259" key="4">
    <source>
        <dbReference type="PROSITE" id="PS50949"/>
    </source>
</evidence>
<keyword evidence="1" id="KW-0805">Transcription regulation</keyword>
<dbReference type="Pfam" id="PF00392">
    <property type="entry name" value="GntR"/>
    <property type="match status" value="1"/>
</dbReference>
<dbReference type="InterPro" id="IPR000524">
    <property type="entry name" value="Tscrpt_reg_HTH_GntR"/>
</dbReference>